<keyword evidence="1" id="KW-0805">Transcription regulation</keyword>
<dbReference type="InterPro" id="IPR036271">
    <property type="entry name" value="Tet_transcr_reg_TetR-rel_C_sf"/>
</dbReference>
<dbReference type="PRINTS" id="PR00455">
    <property type="entry name" value="HTHTETR"/>
</dbReference>
<dbReference type="Proteomes" id="UP001592528">
    <property type="component" value="Unassembled WGS sequence"/>
</dbReference>
<evidence type="ECO:0000313" key="7">
    <source>
        <dbReference type="Proteomes" id="UP001592528"/>
    </source>
</evidence>
<dbReference type="Pfam" id="PF00440">
    <property type="entry name" value="TetR_N"/>
    <property type="match status" value="1"/>
</dbReference>
<proteinExistence type="predicted"/>
<evidence type="ECO:0000256" key="1">
    <source>
        <dbReference type="ARBA" id="ARBA00023015"/>
    </source>
</evidence>
<feature type="domain" description="HTH tetR-type" evidence="5">
    <location>
        <begin position="13"/>
        <end position="72"/>
    </location>
</feature>
<dbReference type="PANTHER" id="PTHR30055:SF234">
    <property type="entry name" value="HTH-TYPE TRANSCRIPTIONAL REGULATOR BETI"/>
    <property type="match status" value="1"/>
</dbReference>
<sequence>MQAEQRPLRADARRNRERLLEVARQAFAAEGLAVPLDEIARRAGVGPGTLYRHFPTKESLFEAVVHARLRHLVDQARDLPEDGGDPGAALFLMLDRIVADATAKADLVDALAGAGVEVRTAVAGSAADLRAEMGRLLAAAQQSGTVRDDIDTADLMTVLSGVLLALRHPATRVTDPRRTLAILRDGLRAVPAVSPARGASPARRSRTGAG</sequence>
<dbReference type="PANTHER" id="PTHR30055">
    <property type="entry name" value="HTH-TYPE TRANSCRIPTIONAL REGULATOR RUTR"/>
    <property type="match status" value="1"/>
</dbReference>
<dbReference type="RefSeq" id="WP_030255067.1">
    <property type="nucleotide sequence ID" value="NZ_JBHEZZ010000010.1"/>
</dbReference>
<keyword evidence="2 4" id="KW-0238">DNA-binding</keyword>
<accession>A0ABV6UPR6</accession>
<evidence type="ECO:0000256" key="4">
    <source>
        <dbReference type="PROSITE-ProRule" id="PRU00335"/>
    </source>
</evidence>
<evidence type="ECO:0000259" key="5">
    <source>
        <dbReference type="PROSITE" id="PS50977"/>
    </source>
</evidence>
<evidence type="ECO:0000313" key="6">
    <source>
        <dbReference type="EMBL" id="MFC1403435.1"/>
    </source>
</evidence>
<dbReference type="InterPro" id="IPR001647">
    <property type="entry name" value="HTH_TetR"/>
</dbReference>
<keyword evidence="7" id="KW-1185">Reference proteome</keyword>
<organism evidence="6 7">
    <name type="scientific">Streptacidiphilus cavernicola</name>
    <dbReference type="NCBI Taxonomy" id="3342716"/>
    <lineage>
        <taxon>Bacteria</taxon>
        <taxon>Bacillati</taxon>
        <taxon>Actinomycetota</taxon>
        <taxon>Actinomycetes</taxon>
        <taxon>Kitasatosporales</taxon>
        <taxon>Streptomycetaceae</taxon>
        <taxon>Streptacidiphilus</taxon>
    </lineage>
</organism>
<protein>
    <submittedName>
        <fullName evidence="6">TetR/AcrR family transcriptional regulator</fullName>
    </submittedName>
</protein>
<dbReference type="SUPFAM" id="SSF48498">
    <property type="entry name" value="Tetracyclin repressor-like, C-terminal domain"/>
    <property type="match status" value="1"/>
</dbReference>
<evidence type="ECO:0000256" key="3">
    <source>
        <dbReference type="ARBA" id="ARBA00023163"/>
    </source>
</evidence>
<dbReference type="Gene3D" id="1.10.357.10">
    <property type="entry name" value="Tetracycline Repressor, domain 2"/>
    <property type="match status" value="1"/>
</dbReference>
<dbReference type="EMBL" id="JBHEZZ010000010">
    <property type="protein sequence ID" value="MFC1403435.1"/>
    <property type="molecule type" value="Genomic_DNA"/>
</dbReference>
<name>A0ABV6UPR6_9ACTN</name>
<evidence type="ECO:0000256" key="2">
    <source>
        <dbReference type="ARBA" id="ARBA00023125"/>
    </source>
</evidence>
<keyword evidence="3" id="KW-0804">Transcription</keyword>
<feature type="DNA-binding region" description="H-T-H motif" evidence="4">
    <location>
        <begin position="35"/>
        <end position="54"/>
    </location>
</feature>
<reference evidence="6 7" key="1">
    <citation type="submission" date="2024-09" db="EMBL/GenBank/DDBJ databases">
        <authorList>
            <person name="Lee S.D."/>
        </authorList>
    </citation>
    <scope>NUCLEOTIDE SEQUENCE [LARGE SCALE GENOMIC DNA]</scope>
    <source>
        <strain evidence="6 7">N1-5</strain>
    </source>
</reference>
<dbReference type="SUPFAM" id="SSF46689">
    <property type="entry name" value="Homeodomain-like"/>
    <property type="match status" value="1"/>
</dbReference>
<dbReference type="InterPro" id="IPR049445">
    <property type="entry name" value="TetR_SbtR-like_C"/>
</dbReference>
<comment type="caution">
    <text evidence="6">The sequence shown here is derived from an EMBL/GenBank/DDBJ whole genome shotgun (WGS) entry which is preliminary data.</text>
</comment>
<gene>
    <name evidence="6" type="ORF">ACEZDJ_19280</name>
</gene>
<dbReference type="InterPro" id="IPR050109">
    <property type="entry name" value="HTH-type_TetR-like_transc_reg"/>
</dbReference>
<dbReference type="Pfam" id="PF21597">
    <property type="entry name" value="TetR_C_43"/>
    <property type="match status" value="1"/>
</dbReference>
<dbReference type="PROSITE" id="PS50977">
    <property type="entry name" value="HTH_TETR_2"/>
    <property type="match status" value="1"/>
</dbReference>
<dbReference type="InterPro" id="IPR009057">
    <property type="entry name" value="Homeodomain-like_sf"/>
</dbReference>